<dbReference type="Proteomes" id="UP000030661">
    <property type="component" value="Unassembled WGS sequence"/>
</dbReference>
<dbReference type="HOGENOM" id="CLU_1183191_0_0_0"/>
<keyword evidence="3" id="KW-1185">Reference proteome</keyword>
<dbReference type="Gene3D" id="3.40.50.150">
    <property type="entry name" value="Vaccinia Virus protein VP39"/>
    <property type="match status" value="1"/>
</dbReference>
<evidence type="ECO:0000313" key="2">
    <source>
        <dbReference type="EMBL" id="GAK57148.1"/>
    </source>
</evidence>
<dbReference type="InterPro" id="IPR029063">
    <property type="entry name" value="SAM-dependent_MTases_sf"/>
</dbReference>
<dbReference type="EMBL" id="DF820465">
    <property type="protein sequence ID" value="GAK57148.1"/>
    <property type="molecule type" value="Genomic_DNA"/>
</dbReference>
<dbReference type="Pfam" id="PF08241">
    <property type="entry name" value="Methyltransf_11"/>
    <property type="match status" value="1"/>
</dbReference>
<name>A0A081BXU3_VECG1</name>
<feature type="domain" description="Methyltransferase type 11" evidence="1">
    <location>
        <begin position="57"/>
        <end position="108"/>
    </location>
</feature>
<reference evidence="2 3" key="1">
    <citation type="journal article" date="2015" name="PeerJ">
        <title>First genomic representation of candidate bacterial phylum KSB3 points to enhanced environmental sensing as a trigger of wastewater bulking.</title>
        <authorList>
            <person name="Sekiguchi Y."/>
            <person name="Ohashi A."/>
            <person name="Parks D.H."/>
            <person name="Yamauchi T."/>
            <person name="Tyson G.W."/>
            <person name="Hugenholtz P."/>
        </authorList>
    </citation>
    <scope>NUCLEOTIDE SEQUENCE [LARGE SCALE GENOMIC DNA]</scope>
</reference>
<dbReference type="CDD" id="cd02440">
    <property type="entry name" value="AdoMet_MTases"/>
    <property type="match status" value="1"/>
</dbReference>
<protein>
    <recommendedName>
        <fullName evidence="1">Methyltransferase type 11 domain-containing protein</fullName>
    </recommendedName>
</protein>
<sequence>MKILNLGCGTKTSASPEVINIDWSIYLRFKKNPLLRVIAPLFVKGERLERFHALPTNIMVHNLSRGIPFASDSIDAIYHSHLLEHLDRNVAERFLIEVKRVLKPGGIHRIVVPDFEQGCRQYVEHIALCDVHSSEAVSHEHYIEGILEQSVRQESSGTRQQSGFRRLLENLILGDARRRGETHQWMYDRISLCQLLALLGYKHPRVCTYNVSLIPHWSEYRLEVDECGNEYKPASLYVEAEK</sequence>
<dbReference type="STRING" id="1499967.U27_04113"/>
<evidence type="ECO:0000313" key="3">
    <source>
        <dbReference type="Proteomes" id="UP000030661"/>
    </source>
</evidence>
<dbReference type="GO" id="GO:0008757">
    <property type="term" value="F:S-adenosylmethionine-dependent methyltransferase activity"/>
    <property type="evidence" value="ECO:0007669"/>
    <property type="project" value="InterPro"/>
</dbReference>
<proteinExistence type="predicted"/>
<gene>
    <name evidence="2" type="ORF">U27_04113</name>
</gene>
<dbReference type="SUPFAM" id="SSF53335">
    <property type="entry name" value="S-adenosyl-L-methionine-dependent methyltransferases"/>
    <property type="match status" value="1"/>
</dbReference>
<evidence type="ECO:0000259" key="1">
    <source>
        <dbReference type="Pfam" id="PF08241"/>
    </source>
</evidence>
<dbReference type="AlphaFoldDB" id="A0A081BXU3"/>
<organism evidence="2 3">
    <name type="scientific">Vecturithrix granuli</name>
    <dbReference type="NCBI Taxonomy" id="1499967"/>
    <lineage>
        <taxon>Bacteria</taxon>
        <taxon>Candidatus Moduliflexota</taxon>
        <taxon>Candidatus Vecturitrichia</taxon>
        <taxon>Candidatus Vecturitrichales</taxon>
        <taxon>Candidatus Vecturitrichaceae</taxon>
        <taxon>Candidatus Vecturithrix</taxon>
    </lineage>
</organism>
<accession>A0A081BXU3</accession>
<dbReference type="InterPro" id="IPR013216">
    <property type="entry name" value="Methyltransf_11"/>
</dbReference>